<dbReference type="Proteomes" id="UP000467841">
    <property type="component" value="Unassembled WGS sequence"/>
</dbReference>
<dbReference type="PANTHER" id="PTHR31650:SF1">
    <property type="entry name" value="WAX ESTER SYNTHASE_DIACYLGLYCEROL ACYLTRANSFERASE 4-RELATED"/>
    <property type="match status" value="1"/>
</dbReference>
<evidence type="ECO:0000256" key="3">
    <source>
        <dbReference type="ARBA" id="ARBA00004771"/>
    </source>
</evidence>
<evidence type="ECO:0000256" key="4">
    <source>
        <dbReference type="ARBA" id="ARBA00005189"/>
    </source>
</evidence>
<evidence type="ECO:0000313" key="18">
    <source>
        <dbReference type="EMBL" id="CAA7056011.1"/>
    </source>
</evidence>
<comment type="pathway">
    <text evidence="4">Lipid metabolism.</text>
</comment>
<dbReference type="UniPathway" id="UPA00282"/>
<gene>
    <name evidence="18" type="ORF">MERR_LOCUS43247</name>
</gene>
<comment type="pathway">
    <text evidence="3">Glycerolipid metabolism; triacylglycerol biosynthesis.</text>
</comment>
<feature type="domain" description="O-acyltransferase WSD1-like N-terminal" evidence="16">
    <location>
        <begin position="61"/>
        <end position="283"/>
    </location>
</feature>
<evidence type="ECO:0000256" key="12">
    <source>
        <dbReference type="ARBA" id="ARBA00024360"/>
    </source>
</evidence>
<dbReference type="GO" id="GO:0004144">
    <property type="term" value="F:diacylglycerol O-acyltransferase activity"/>
    <property type="evidence" value="ECO:0007669"/>
    <property type="project" value="UniProtKB-EC"/>
</dbReference>
<feature type="transmembrane region" description="Helical" evidence="15">
    <location>
        <begin position="206"/>
        <end position="237"/>
    </location>
</feature>
<proteinExistence type="inferred from homology"/>
<dbReference type="Gene3D" id="3.30.559.10">
    <property type="entry name" value="Chloramphenicol acetyltransferase-like domain"/>
    <property type="match status" value="1"/>
</dbReference>
<evidence type="ECO:0000256" key="10">
    <source>
        <dbReference type="ARBA" id="ARBA00023136"/>
    </source>
</evidence>
<dbReference type="Pfam" id="PF06974">
    <property type="entry name" value="WS_DGAT_C"/>
    <property type="match status" value="1"/>
</dbReference>
<dbReference type="GO" id="GO:0047196">
    <property type="term" value="F:long-chain-alcohol O-fatty-acyltransferase activity"/>
    <property type="evidence" value="ECO:0007669"/>
    <property type="project" value="UniProtKB-EC"/>
</dbReference>
<keyword evidence="8" id="KW-0256">Endoplasmic reticulum</keyword>
<evidence type="ECO:0000313" key="19">
    <source>
        <dbReference type="Proteomes" id="UP000467841"/>
    </source>
</evidence>
<keyword evidence="9 15" id="KW-1133">Transmembrane helix</keyword>
<protein>
    <submittedName>
        <fullName evidence="18">Uncharacterized protein</fullName>
    </submittedName>
</protein>
<evidence type="ECO:0000256" key="6">
    <source>
        <dbReference type="ARBA" id="ARBA00022679"/>
    </source>
</evidence>
<comment type="similarity">
    <text evidence="12">In the N-terminal section; belongs to the long-chain O-acyltransferase family.</text>
</comment>
<dbReference type="PANTHER" id="PTHR31650">
    <property type="entry name" value="O-ACYLTRANSFERASE (WSD1-LIKE) FAMILY PROTEIN"/>
    <property type="match status" value="1"/>
</dbReference>
<dbReference type="AlphaFoldDB" id="A0A6D2KNB7"/>
<keyword evidence="11" id="KW-0012">Acyltransferase</keyword>
<evidence type="ECO:0000256" key="7">
    <source>
        <dbReference type="ARBA" id="ARBA00022692"/>
    </source>
</evidence>
<evidence type="ECO:0000256" key="1">
    <source>
        <dbReference type="ARBA" id="ARBA00004162"/>
    </source>
</evidence>
<organism evidence="18 19">
    <name type="scientific">Microthlaspi erraticum</name>
    <dbReference type="NCBI Taxonomy" id="1685480"/>
    <lineage>
        <taxon>Eukaryota</taxon>
        <taxon>Viridiplantae</taxon>
        <taxon>Streptophyta</taxon>
        <taxon>Embryophyta</taxon>
        <taxon>Tracheophyta</taxon>
        <taxon>Spermatophyta</taxon>
        <taxon>Magnoliopsida</taxon>
        <taxon>eudicotyledons</taxon>
        <taxon>Gunneridae</taxon>
        <taxon>Pentapetalae</taxon>
        <taxon>rosids</taxon>
        <taxon>malvids</taxon>
        <taxon>Brassicales</taxon>
        <taxon>Brassicaceae</taxon>
        <taxon>Coluteocarpeae</taxon>
        <taxon>Microthlaspi</taxon>
    </lineage>
</organism>
<evidence type="ECO:0000256" key="9">
    <source>
        <dbReference type="ARBA" id="ARBA00022989"/>
    </source>
</evidence>
<evidence type="ECO:0000256" key="13">
    <source>
        <dbReference type="ARBA" id="ARBA00047604"/>
    </source>
</evidence>
<dbReference type="FunFam" id="3.30.559.10:FF:000033">
    <property type="entry name" value="O-acyltransferase (WSD1-like) family protein"/>
    <property type="match status" value="1"/>
</dbReference>
<dbReference type="InterPro" id="IPR023213">
    <property type="entry name" value="CAT-like_dom_sf"/>
</dbReference>
<dbReference type="InterPro" id="IPR045034">
    <property type="entry name" value="O-acyltransferase_WSD1-like"/>
</dbReference>
<accession>A0A6D2KNB7</accession>
<dbReference type="GO" id="GO:0005886">
    <property type="term" value="C:plasma membrane"/>
    <property type="evidence" value="ECO:0007669"/>
    <property type="project" value="UniProtKB-SubCell"/>
</dbReference>
<name>A0A6D2KNB7_9BRAS</name>
<keyword evidence="5" id="KW-1003">Cell membrane</keyword>
<dbReference type="InterPro" id="IPR009721">
    <property type="entry name" value="O-acyltransferase_WSD1_C"/>
</dbReference>
<evidence type="ECO:0000256" key="2">
    <source>
        <dbReference type="ARBA" id="ARBA00004389"/>
    </source>
</evidence>
<dbReference type="InterPro" id="IPR004255">
    <property type="entry name" value="O-acyltransferase_WSD1_N"/>
</dbReference>
<comment type="subcellular location">
    <subcellularLocation>
        <location evidence="1">Cell membrane</location>
        <topology evidence="1">Single-pass membrane protein</topology>
    </subcellularLocation>
    <subcellularLocation>
        <location evidence="2">Endoplasmic reticulum membrane</location>
        <topology evidence="2">Single-pass membrane protein</topology>
    </subcellularLocation>
</comment>
<keyword evidence="10 15" id="KW-0472">Membrane</keyword>
<keyword evidence="19" id="KW-1185">Reference proteome</keyword>
<comment type="catalytic activity">
    <reaction evidence="13">
        <text>a long chain fatty alcohol + a fatty acyl-CoA = a long-chain alcohol wax ester + CoA</text>
        <dbReference type="Rhea" id="RHEA:38443"/>
        <dbReference type="ChEBI" id="CHEBI:17135"/>
        <dbReference type="ChEBI" id="CHEBI:57287"/>
        <dbReference type="ChEBI" id="CHEBI:77636"/>
        <dbReference type="ChEBI" id="CHEBI:235323"/>
        <dbReference type="EC" id="2.3.1.75"/>
    </reaction>
</comment>
<keyword evidence="6" id="KW-0808">Transferase</keyword>
<evidence type="ECO:0000256" key="15">
    <source>
        <dbReference type="SAM" id="Phobius"/>
    </source>
</evidence>
<keyword evidence="7 15" id="KW-0812">Transmembrane</keyword>
<dbReference type="OrthoDB" id="619536at2759"/>
<sequence length="487" mass="54686">MEIKIRRRGRDIVEKTVAKNEEEEEQPLSPTARLFHAPEFNCNIISVIGLKGKIEPDMIIEGIKQTLIKHPRFSSTLVNSGSNSSQEPKWVRTNVVVEDHVVIPKIETQNVNADAFLESYVSDLTTIPLDTSKPLWEVHLLDLKTSDAENIAILKIHHSVGDGMSLMSLVLACTRKTSNPDEIPRLPYKNPSSSGSTYGSRGGSRLLLLVMVIWSAIMMVFNTVCDALEFIATILFLKDTETPIKGDFQLTKSKRMCIVHRTVSFDDIKLIKNVMKMTVNDVILGVSQAGLSQYIKRRYGEQEESMPKGIRLRAAVLDLADMMAKGSTCRWGNWFAYIVFPFSIALRDDPLEHLQRAKSIIDRKKKSLEAVLTFIVGNFLIKFIGVQRSANVIKRALSNTTMSFSNLVGPIEEISFYGHPVTYMAPSVYGHPHALTMHFQSYNNKMTISLTVDPTVINDPHRLCDDWEDSLRIIKAAVQERGSHSVG</sequence>
<dbReference type="GO" id="GO:0019432">
    <property type="term" value="P:triglyceride biosynthetic process"/>
    <property type="evidence" value="ECO:0007669"/>
    <property type="project" value="UniProtKB-UniPathway"/>
</dbReference>
<dbReference type="Pfam" id="PF03007">
    <property type="entry name" value="WS_DGAT_cat"/>
    <property type="match status" value="1"/>
</dbReference>
<dbReference type="SUPFAM" id="SSF52777">
    <property type="entry name" value="CoA-dependent acyltransferases"/>
    <property type="match status" value="1"/>
</dbReference>
<reference evidence="18" key="1">
    <citation type="submission" date="2020-01" db="EMBL/GenBank/DDBJ databases">
        <authorList>
            <person name="Mishra B."/>
        </authorList>
    </citation>
    <scope>NUCLEOTIDE SEQUENCE [LARGE SCALE GENOMIC DNA]</scope>
</reference>
<dbReference type="GO" id="GO:0005789">
    <property type="term" value="C:endoplasmic reticulum membrane"/>
    <property type="evidence" value="ECO:0007669"/>
    <property type="project" value="UniProtKB-SubCell"/>
</dbReference>
<evidence type="ECO:0000256" key="11">
    <source>
        <dbReference type="ARBA" id="ARBA00023315"/>
    </source>
</evidence>
<evidence type="ECO:0000256" key="14">
    <source>
        <dbReference type="ARBA" id="ARBA00048109"/>
    </source>
</evidence>
<evidence type="ECO:0000256" key="5">
    <source>
        <dbReference type="ARBA" id="ARBA00022475"/>
    </source>
</evidence>
<evidence type="ECO:0000259" key="16">
    <source>
        <dbReference type="Pfam" id="PF03007"/>
    </source>
</evidence>
<evidence type="ECO:0000256" key="8">
    <source>
        <dbReference type="ARBA" id="ARBA00022824"/>
    </source>
</evidence>
<dbReference type="EMBL" id="CACVBM020001618">
    <property type="protein sequence ID" value="CAA7056011.1"/>
    <property type="molecule type" value="Genomic_DNA"/>
</dbReference>
<feature type="domain" description="O-acyltransferase WSD1 C-terminal" evidence="17">
    <location>
        <begin position="331"/>
        <end position="475"/>
    </location>
</feature>
<comment type="catalytic activity">
    <reaction evidence="14">
        <text>an acyl-CoA + a 1,2-diacyl-sn-glycerol = a triacyl-sn-glycerol + CoA</text>
        <dbReference type="Rhea" id="RHEA:10868"/>
        <dbReference type="ChEBI" id="CHEBI:17815"/>
        <dbReference type="ChEBI" id="CHEBI:57287"/>
        <dbReference type="ChEBI" id="CHEBI:58342"/>
        <dbReference type="ChEBI" id="CHEBI:64615"/>
        <dbReference type="EC" id="2.3.1.20"/>
    </reaction>
</comment>
<evidence type="ECO:0000259" key="17">
    <source>
        <dbReference type="Pfam" id="PF06974"/>
    </source>
</evidence>
<comment type="caution">
    <text evidence="18">The sequence shown here is derived from an EMBL/GenBank/DDBJ whole genome shotgun (WGS) entry which is preliminary data.</text>
</comment>